<dbReference type="OrthoDB" id="449376at2759"/>
<evidence type="ECO:0000313" key="2">
    <source>
        <dbReference type="EMBL" id="CAI3993264.1"/>
    </source>
</evidence>
<proteinExistence type="predicted"/>
<evidence type="ECO:0000256" key="1">
    <source>
        <dbReference type="SAM" id="MobiDB-lite"/>
    </source>
</evidence>
<feature type="region of interest" description="Disordered" evidence="1">
    <location>
        <begin position="451"/>
        <end position="494"/>
    </location>
</feature>
<dbReference type="EMBL" id="CAMXCT010001810">
    <property type="protein sequence ID" value="CAI3993264.1"/>
    <property type="molecule type" value="Genomic_DNA"/>
</dbReference>
<evidence type="ECO:0000313" key="3">
    <source>
        <dbReference type="EMBL" id="CAL4780576.1"/>
    </source>
</evidence>
<feature type="region of interest" description="Disordered" evidence="1">
    <location>
        <begin position="722"/>
        <end position="742"/>
    </location>
</feature>
<keyword evidence="4" id="KW-1185">Reference proteome</keyword>
<dbReference type="EMBL" id="CAMXCT020001810">
    <property type="protein sequence ID" value="CAL1146639.1"/>
    <property type="molecule type" value="Genomic_DNA"/>
</dbReference>
<dbReference type="AlphaFoldDB" id="A0A9P1CKC0"/>
<dbReference type="Proteomes" id="UP001152797">
    <property type="component" value="Unassembled WGS sequence"/>
</dbReference>
<comment type="caution">
    <text evidence="2">The sequence shown here is derived from an EMBL/GenBank/DDBJ whole genome shotgun (WGS) entry which is preliminary data.</text>
</comment>
<feature type="compositionally biased region" description="Basic and acidic residues" evidence="1">
    <location>
        <begin position="655"/>
        <end position="670"/>
    </location>
</feature>
<feature type="region of interest" description="Disordered" evidence="1">
    <location>
        <begin position="654"/>
        <end position="683"/>
    </location>
</feature>
<dbReference type="EMBL" id="CAMXCT030001810">
    <property type="protein sequence ID" value="CAL4780576.1"/>
    <property type="molecule type" value="Genomic_DNA"/>
</dbReference>
<feature type="compositionally biased region" description="Low complexity" evidence="1">
    <location>
        <begin position="181"/>
        <end position="207"/>
    </location>
</feature>
<organism evidence="2">
    <name type="scientific">Cladocopium goreaui</name>
    <dbReference type="NCBI Taxonomy" id="2562237"/>
    <lineage>
        <taxon>Eukaryota</taxon>
        <taxon>Sar</taxon>
        <taxon>Alveolata</taxon>
        <taxon>Dinophyceae</taxon>
        <taxon>Suessiales</taxon>
        <taxon>Symbiodiniaceae</taxon>
        <taxon>Cladocopium</taxon>
    </lineage>
</organism>
<protein>
    <submittedName>
        <fullName evidence="3">Integrase catalytic domain-containing protein</fullName>
    </submittedName>
</protein>
<gene>
    <name evidence="2" type="ORF">C1SCF055_LOCUS20030</name>
</gene>
<sequence length="742" mass="82255">MATRSDESVPSWDGQAKNWRRYTKEVAWFVASTPTKKRRYVASKLISRLSGPARLLAMSWSRTEFDSPDGTLNLLKKLAGSPLVRKTLPNTAAILQQYLGFRRQPGESMANFLVRETLGYEEFSEALIRLWEEQTGIDPAERNFGLPPISEWDWWDDDYEYGYMGGMDVTTGDAEHQHDPAATAAAAASPEQGAEPPVSAAPGSSPSHRVGAASEHSAPGPESDPGKPKIPQDGKSPYHSKDGNGKGFSKNPVNAYALYGMELASTTKASTSTGSSSLASQAHGIWATLPMLEKITAEEKLNNKVQYLLEKPNVENFLKVPKSKAASKNVEKKMVVTMGYMAQSSPMTSPSDSSWDPILDSPDRRNLEDFLTEQERIDLRNLVLARKGMTPPDEVILTEMLDFPNGRLKWLAIFDVMLVIDFYKAAKAQAKKVFQKGVTFSDPALQPRSKIVGKKSLTPDDWKPKAGDDDVELLPEPGSASQPAALEPAASDSPDLEELLERDVNDYDVSPRPLPDPKKQKINDDKDMRTLLREQHSSQYDLKWVEELHQPDDGLLDFYHLVVDNDLDCLSMQFDLDFVSNRQFKNFLRSPTAYLVKKMRVRHYDFMFDHWPLSAMLGSGGVTPQVSHQPKANVAMRDPSLHDVVTAAAAPWTVPKKDDELHENGEKATGSEKSSTVCGPSPGRPKFCRADADRIGPCQRHVYVDDRQMNNAEGTADQIVDSVTSPGGIFSEGQQIAKMSRK</sequence>
<name>A0A9P1CKC0_9DINO</name>
<feature type="compositionally biased region" description="Basic and acidic residues" evidence="1">
    <location>
        <begin position="457"/>
        <end position="468"/>
    </location>
</feature>
<evidence type="ECO:0000313" key="4">
    <source>
        <dbReference type="Proteomes" id="UP001152797"/>
    </source>
</evidence>
<accession>A0A9P1CKC0</accession>
<reference evidence="3 4" key="2">
    <citation type="submission" date="2024-05" db="EMBL/GenBank/DDBJ databases">
        <authorList>
            <person name="Chen Y."/>
            <person name="Shah S."/>
            <person name="Dougan E. K."/>
            <person name="Thang M."/>
            <person name="Chan C."/>
        </authorList>
    </citation>
    <scope>NUCLEOTIDE SEQUENCE [LARGE SCALE GENOMIC DNA]</scope>
</reference>
<reference evidence="2" key="1">
    <citation type="submission" date="2022-10" db="EMBL/GenBank/DDBJ databases">
        <authorList>
            <person name="Chen Y."/>
            <person name="Dougan E. K."/>
            <person name="Chan C."/>
            <person name="Rhodes N."/>
            <person name="Thang M."/>
        </authorList>
    </citation>
    <scope>NUCLEOTIDE SEQUENCE</scope>
</reference>
<feature type="region of interest" description="Disordered" evidence="1">
    <location>
        <begin position="170"/>
        <end position="249"/>
    </location>
</feature>